<feature type="transmembrane region" description="Helical" evidence="1">
    <location>
        <begin position="228"/>
        <end position="245"/>
    </location>
</feature>
<dbReference type="InterPro" id="IPR005804">
    <property type="entry name" value="FA_desaturase_dom"/>
</dbReference>
<evidence type="ECO:0000313" key="4">
    <source>
        <dbReference type="Proteomes" id="UP000249260"/>
    </source>
</evidence>
<evidence type="ECO:0000256" key="1">
    <source>
        <dbReference type="SAM" id="Phobius"/>
    </source>
</evidence>
<proteinExistence type="predicted"/>
<dbReference type="PANTHER" id="PTHR19353:SF19">
    <property type="entry name" value="DELTA(5) FATTY ACID DESATURASE C-RELATED"/>
    <property type="match status" value="1"/>
</dbReference>
<reference evidence="3 4" key="1">
    <citation type="submission" date="2018-06" db="EMBL/GenBank/DDBJ databases">
        <title>Paenibacillus montanisoli sp. nov., isolated from mountain area soil.</title>
        <authorList>
            <person name="Wu M."/>
        </authorList>
    </citation>
    <scope>NUCLEOTIDE SEQUENCE [LARGE SCALE GENOMIC DNA]</scope>
    <source>
        <strain evidence="3 4">RA17</strain>
    </source>
</reference>
<dbReference type="RefSeq" id="WP_112881563.1">
    <property type="nucleotide sequence ID" value="NZ_QLUW01000001.1"/>
</dbReference>
<dbReference type="CDD" id="cd03511">
    <property type="entry name" value="Rhizopine-oxygenase-like"/>
    <property type="match status" value="1"/>
</dbReference>
<dbReference type="OrthoDB" id="9792534at2"/>
<dbReference type="AlphaFoldDB" id="A0A328U7E1"/>
<dbReference type="InterPro" id="IPR012171">
    <property type="entry name" value="Fatty_acid_desaturase"/>
</dbReference>
<feature type="transmembrane region" description="Helical" evidence="1">
    <location>
        <begin position="51"/>
        <end position="70"/>
    </location>
</feature>
<evidence type="ECO:0000313" key="3">
    <source>
        <dbReference type="EMBL" id="RAP78440.1"/>
    </source>
</evidence>
<keyword evidence="1" id="KW-1133">Transmembrane helix</keyword>
<dbReference type="Proteomes" id="UP000249260">
    <property type="component" value="Unassembled WGS sequence"/>
</dbReference>
<comment type="caution">
    <text evidence="3">The sequence shown here is derived from an EMBL/GenBank/DDBJ whole genome shotgun (WGS) entry which is preliminary data.</text>
</comment>
<keyword evidence="4" id="KW-1185">Reference proteome</keyword>
<dbReference type="GO" id="GO:0008610">
    <property type="term" value="P:lipid biosynthetic process"/>
    <property type="evidence" value="ECO:0007669"/>
    <property type="project" value="UniProtKB-ARBA"/>
</dbReference>
<organism evidence="3 4">
    <name type="scientific">Paenibacillus montanisoli</name>
    <dbReference type="NCBI Taxonomy" id="2081970"/>
    <lineage>
        <taxon>Bacteria</taxon>
        <taxon>Bacillati</taxon>
        <taxon>Bacillota</taxon>
        <taxon>Bacilli</taxon>
        <taxon>Bacillales</taxon>
        <taxon>Paenibacillaceae</taxon>
        <taxon>Paenibacillus</taxon>
    </lineage>
</organism>
<accession>A0A328U7E1</accession>
<evidence type="ECO:0000259" key="2">
    <source>
        <dbReference type="Pfam" id="PF00487"/>
    </source>
</evidence>
<dbReference type="EMBL" id="QLUW01000001">
    <property type="protein sequence ID" value="RAP78440.1"/>
    <property type="molecule type" value="Genomic_DNA"/>
</dbReference>
<keyword evidence="1" id="KW-0812">Transmembrane</keyword>
<gene>
    <name evidence="3" type="ORF">DL346_08450</name>
</gene>
<protein>
    <submittedName>
        <fullName evidence="3">Fatty acid desaturase</fullName>
    </submittedName>
</protein>
<sequence length="362" mass="42249">MSEVIHKRDYSLLGTEGKLAEEKGLVSADWYTCPVPSKRLKELMKRKDGPALLHTFIWFVLLAGSGIVAYYAWGTWWAIPAFFLYGILYVTPSDSGWHESGHGTLFKTSWLNTVMFRLLSFMTFKNATVGRWSHVRHHSDTIVVGRDPETPVRPPVYYVLLMEFLRLNGAPKEMMKIFLHCFGRLDKQEREFVPVSQYRKVIWEARITMTLLLGVIVWSILIKSMLPVMFIVLPMFYGTALSYLITMAQHLGLSEDVLDHRLNTRTYYMNPIFRFLYWNMNYHIEHHMFPLVPFHALPALHKEMKDDCPAPYPSLWAALREIYSLLAILRKTPSYCIVRPLSDKARPYRFGPQDNQEQQKYG</sequence>
<keyword evidence="1" id="KW-0472">Membrane</keyword>
<dbReference type="PANTHER" id="PTHR19353">
    <property type="entry name" value="FATTY ACID DESATURASE 2"/>
    <property type="match status" value="1"/>
</dbReference>
<dbReference type="InterPro" id="IPR039393">
    <property type="entry name" value="Rhizopine-oxygenase-like"/>
</dbReference>
<feature type="transmembrane region" description="Helical" evidence="1">
    <location>
        <begin position="201"/>
        <end position="222"/>
    </location>
</feature>
<feature type="domain" description="Fatty acid desaturase" evidence="2">
    <location>
        <begin position="75"/>
        <end position="316"/>
    </location>
</feature>
<dbReference type="Pfam" id="PF00487">
    <property type="entry name" value="FA_desaturase"/>
    <property type="match status" value="1"/>
</dbReference>
<dbReference type="GO" id="GO:0016020">
    <property type="term" value="C:membrane"/>
    <property type="evidence" value="ECO:0007669"/>
    <property type="project" value="TreeGrafter"/>
</dbReference>
<dbReference type="GO" id="GO:0016717">
    <property type="term" value="F:oxidoreductase activity, acting on paired donors, with oxidation of a pair of donors resulting in the reduction of molecular oxygen to two molecules of water"/>
    <property type="evidence" value="ECO:0007669"/>
    <property type="project" value="TreeGrafter"/>
</dbReference>
<name>A0A328U7E1_9BACL</name>